<accession>A0AAN6RP64</accession>
<protein>
    <submittedName>
        <fullName evidence="2">Uncharacterized protein</fullName>
    </submittedName>
</protein>
<feature type="chain" id="PRO_5042964489" evidence="1">
    <location>
        <begin position="19"/>
        <end position="79"/>
    </location>
</feature>
<sequence length="79" mass="8108">MKTAFFLTVLGLAASAAANPLVERACTGAAITACQVGCKSVANNYCTKTCGGNPSCNSNCYTSRYNQCAKCCSSSCKTC</sequence>
<gene>
    <name evidence="2" type="ORF">C8A05DRAFT_39384</name>
</gene>
<organism evidence="2 3">
    <name type="scientific">Staphylotrichum tortipilum</name>
    <dbReference type="NCBI Taxonomy" id="2831512"/>
    <lineage>
        <taxon>Eukaryota</taxon>
        <taxon>Fungi</taxon>
        <taxon>Dikarya</taxon>
        <taxon>Ascomycota</taxon>
        <taxon>Pezizomycotina</taxon>
        <taxon>Sordariomycetes</taxon>
        <taxon>Sordariomycetidae</taxon>
        <taxon>Sordariales</taxon>
        <taxon>Chaetomiaceae</taxon>
        <taxon>Staphylotrichum</taxon>
    </lineage>
</organism>
<evidence type="ECO:0000313" key="3">
    <source>
        <dbReference type="Proteomes" id="UP001303889"/>
    </source>
</evidence>
<evidence type="ECO:0000313" key="2">
    <source>
        <dbReference type="EMBL" id="KAK3897066.1"/>
    </source>
</evidence>
<keyword evidence="1" id="KW-0732">Signal</keyword>
<reference evidence="2" key="2">
    <citation type="submission" date="2023-05" db="EMBL/GenBank/DDBJ databases">
        <authorList>
            <consortium name="Lawrence Berkeley National Laboratory"/>
            <person name="Steindorff A."/>
            <person name="Hensen N."/>
            <person name="Bonometti L."/>
            <person name="Westerberg I."/>
            <person name="Brannstrom I.O."/>
            <person name="Guillou S."/>
            <person name="Cros-Aarteil S."/>
            <person name="Calhoun S."/>
            <person name="Haridas S."/>
            <person name="Kuo A."/>
            <person name="Mondo S."/>
            <person name="Pangilinan J."/>
            <person name="Riley R."/>
            <person name="Labutti K."/>
            <person name="Andreopoulos B."/>
            <person name="Lipzen A."/>
            <person name="Chen C."/>
            <person name="Yanf M."/>
            <person name="Daum C."/>
            <person name="Ng V."/>
            <person name="Clum A."/>
            <person name="Ohm R."/>
            <person name="Martin F."/>
            <person name="Silar P."/>
            <person name="Natvig D."/>
            <person name="Lalanne C."/>
            <person name="Gautier V."/>
            <person name="Ament-Velasquez S.L."/>
            <person name="Kruys A."/>
            <person name="Hutchinson M.I."/>
            <person name="Powell A.J."/>
            <person name="Barry K."/>
            <person name="Miller A.N."/>
            <person name="Grigoriev I.V."/>
            <person name="Debuchy R."/>
            <person name="Gladieux P."/>
            <person name="Thoren M.H."/>
            <person name="Johannesson H."/>
        </authorList>
    </citation>
    <scope>NUCLEOTIDE SEQUENCE</scope>
    <source>
        <strain evidence="2">CBS 103.79</strain>
    </source>
</reference>
<dbReference type="Proteomes" id="UP001303889">
    <property type="component" value="Unassembled WGS sequence"/>
</dbReference>
<feature type="signal peptide" evidence="1">
    <location>
        <begin position="1"/>
        <end position="18"/>
    </location>
</feature>
<dbReference type="EMBL" id="MU856287">
    <property type="protein sequence ID" value="KAK3897066.1"/>
    <property type="molecule type" value="Genomic_DNA"/>
</dbReference>
<reference evidence="2" key="1">
    <citation type="journal article" date="2023" name="Mol. Phylogenet. Evol.">
        <title>Genome-scale phylogeny and comparative genomics of the fungal order Sordariales.</title>
        <authorList>
            <person name="Hensen N."/>
            <person name="Bonometti L."/>
            <person name="Westerberg I."/>
            <person name="Brannstrom I.O."/>
            <person name="Guillou S."/>
            <person name="Cros-Aarteil S."/>
            <person name="Calhoun S."/>
            <person name="Haridas S."/>
            <person name="Kuo A."/>
            <person name="Mondo S."/>
            <person name="Pangilinan J."/>
            <person name="Riley R."/>
            <person name="LaButti K."/>
            <person name="Andreopoulos B."/>
            <person name="Lipzen A."/>
            <person name="Chen C."/>
            <person name="Yan M."/>
            <person name="Daum C."/>
            <person name="Ng V."/>
            <person name="Clum A."/>
            <person name="Steindorff A."/>
            <person name="Ohm R.A."/>
            <person name="Martin F."/>
            <person name="Silar P."/>
            <person name="Natvig D.O."/>
            <person name="Lalanne C."/>
            <person name="Gautier V."/>
            <person name="Ament-Velasquez S.L."/>
            <person name="Kruys A."/>
            <person name="Hutchinson M.I."/>
            <person name="Powell A.J."/>
            <person name="Barry K."/>
            <person name="Miller A.N."/>
            <person name="Grigoriev I.V."/>
            <person name="Debuchy R."/>
            <person name="Gladieux P."/>
            <person name="Hiltunen Thoren M."/>
            <person name="Johannesson H."/>
        </authorList>
    </citation>
    <scope>NUCLEOTIDE SEQUENCE</scope>
    <source>
        <strain evidence="2">CBS 103.79</strain>
    </source>
</reference>
<comment type="caution">
    <text evidence="2">The sequence shown here is derived from an EMBL/GenBank/DDBJ whole genome shotgun (WGS) entry which is preliminary data.</text>
</comment>
<name>A0AAN6RP64_9PEZI</name>
<dbReference type="AlphaFoldDB" id="A0AAN6RP64"/>
<proteinExistence type="predicted"/>
<evidence type="ECO:0000256" key="1">
    <source>
        <dbReference type="SAM" id="SignalP"/>
    </source>
</evidence>
<keyword evidence="3" id="KW-1185">Reference proteome</keyword>